<protein>
    <submittedName>
        <fullName evidence="1">Uncharacterized protein</fullName>
    </submittedName>
</protein>
<dbReference type="EMBL" id="SNWD01000007">
    <property type="protein sequence ID" value="TDN81759.1"/>
    <property type="molecule type" value="Genomic_DNA"/>
</dbReference>
<gene>
    <name evidence="1" type="ORF">EV664_107161</name>
</gene>
<accession>A0A4R6FJV9</accession>
<evidence type="ECO:0000313" key="2">
    <source>
        <dbReference type="Proteomes" id="UP000295493"/>
    </source>
</evidence>
<dbReference type="RefSeq" id="WP_133495876.1">
    <property type="nucleotide sequence ID" value="NZ_BMLU01000007.1"/>
</dbReference>
<sequence>MNVIPIIPDADAVQDAWDDYVALVRERDAAPELASDMEHAMRTVRAHERWKRLFLAADRRVSC</sequence>
<dbReference type="Proteomes" id="UP000295493">
    <property type="component" value="Unassembled WGS sequence"/>
</dbReference>
<dbReference type="AlphaFoldDB" id="A0A4R6FJV9"/>
<organism evidence="1 2">
    <name type="scientific">Stakelama pacifica</name>
    <dbReference type="NCBI Taxonomy" id="517720"/>
    <lineage>
        <taxon>Bacteria</taxon>
        <taxon>Pseudomonadati</taxon>
        <taxon>Pseudomonadota</taxon>
        <taxon>Alphaproteobacteria</taxon>
        <taxon>Sphingomonadales</taxon>
        <taxon>Sphingomonadaceae</taxon>
        <taxon>Stakelama</taxon>
    </lineage>
</organism>
<comment type="caution">
    <text evidence="1">The sequence shown here is derived from an EMBL/GenBank/DDBJ whole genome shotgun (WGS) entry which is preliminary data.</text>
</comment>
<keyword evidence="2" id="KW-1185">Reference proteome</keyword>
<proteinExistence type="predicted"/>
<name>A0A4R6FJV9_9SPHN</name>
<evidence type="ECO:0000313" key="1">
    <source>
        <dbReference type="EMBL" id="TDN81759.1"/>
    </source>
</evidence>
<reference evidence="1 2" key="1">
    <citation type="submission" date="2019-03" db="EMBL/GenBank/DDBJ databases">
        <title>Genomic Encyclopedia of Type Strains, Phase IV (KMG-IV): sequencing the most valuable type-strain genomes for metagenomic binning, comparative biology and taxonomic classification.</title>
        <authorList>
            <person name="Goeker M."/>
        </authorList>
    </citation>
    <scope>NUCLEOTIDE SEQUENCE [LARGE SCALE GENOMIC DNA]</scope>
    <source>
        <strain evidence="1 2">DSM 25059</strain>
    </source>
</reference>